<comment type="caution">
    <text evidence="1">The sequence shown here is derived from an EMBL/GenBank/DDBJ whole genome shotgun (WGS) entry which is preliminary data.</text>
</comment>
<evidence type="ECO:0000313" key="2">
    <source>
        <dbReference type="Proteomes" id="UP000521943"/>
    </source>
</evidence>
<dbReference type="EMBL" id="JACGCI010000073">
    <property type="protein sequence ID" value="KAF6748206.1"/>
    <property type="molecule type" value="Genomic_DNA"/>
</dbReference>
<sequence>MPASRTSPLFRVSTEKNVLYTTRLVLQHKMHKVLVKLSPNYNYVAGGLYRYLQEQAIKLFPDVGNDHATITFWSSELPDFEGEEVEISEFALPGLEDVIRRLVVKVRPDVAHIYPRERVDNHQCPSATPSAQLNSGTTETASFPSGNEWFQIRVGVYDTSTKQRVEVRCTPDTKISKFMESVEAAAGIPYGDQVWTYNNHKVLPDATLSGLLFRDNDTLHLARATTRPLATLKFGKPVIYLYPTTTTRISTTLSIVPEWEFSAIYPVVPAKNTEAGQELKWVVDAEPSGTLTEVGTGLKVSYLYWEADTIAKGLMSPLLLSPGSPGKTTVLDDARFTPNQASLDSKDTVLVEVAKITPYLDDALKALGLHVEARTSFITYWLPSLLKNEYVALRFLPQSAYEKAARLTVEPVPDVVARIFMLFKGVGANDLGVWSEAGERAKDDVGHWTDVVGVDLEKVRDAGLFRVIEWGGMEVFN</sequence>
<dbReference type="AlphaFoldDB" id="A0A8H6M0X0"/>
<evidence type="ECO:0000313" key="1">
    <source>
        <dbReference type="EMBL" id="KAF6748206.1"/>
    </source>
</evidence>
<dbReference type="SUPFAM" id="SSF54236">
    <property type="entry name" value="Ubiquitin-like"/>
    <property type="match status" value="1"/>
</dbReference>
<organism evidence="1 2">
    <name type="scientific">Ephemerocybe angulata</name>
    <dbReference type="NCBI Taxonomy" id="980116"/>
    <lineage>
        <taxon>Eukaryota</taxon>
        <taxon>Fungi</taxon>
        <taxon>Dikarya</taxon>
        <taxon>Basidiomycota</taxon>
        <taxon>Agaricomycotina</taxon>
        <taxon>Agaricomycetes</taxon>
        <taxon>Agaricomycetidae</taxon>
        <taxon>Agaricales</taxon>
        <taxon>Agaricineae</taxon>
        <taxon>Psathyrellaceae</taxon>
        <taxon>Ephemerocybe</taxon>
    </lineage>
</organism>
<evidence type="ECO:0008006" key="3">
    <source>
        <dbReference type="Google" id="ProtNLM"/>
    </source>
</evidence>
<gene>
    <name evidence="1" type="ORF">DFP72DRAFT_853675</name>
</gene>
<keyword evidence="2" id="KW-1185">Reference proteome</keyword>
<dbReference type="Proteomes" id="UP000521943">
    <property type="component" value="Unassembled WGS sequence"/>
</dbReference>
<reference evidence="1 2" key="1">
    <citation type="submission" date="2020-07" db="EMBL/GenBank/DDBJ databases">
        <title>Comparative genomics of pyrophilous fungi reveals a link between fire events and developmental genes.</title>
        <authorList>
            <consortium name="DOE Joint Genome Institute"/>
            <person name="Steindorff A.S."/>
            <person name="Carver A."/>
            <person name="Calhoun S."/>
            <person name="Stillman K."/>
            <person name="Liu H."/>
            <person name="Lipzen A."/>
            <person name="Pangilinan J."/>
            <person name="Labutti K."/>
            <person name="Bruns T.D."/>
            <person name="Grigoriev I.V."/>
        </authorList>
    </citation>
    <scope>NUCLEOTIDE SEQUENCE [LARGE SCALE GENOMIC DNA]</scope>
    <source>
        <strain evidence="1 2">CBS 144469</strain>
    </source>
</reference>
<dbReference type="InterPro" id="IPR029071">
    <property type="entry name" value="Ubiquitin-like_domsf"/>
</dbReference>
<dbReference type="Gene3D" id="3.10.20.90">
    <property type="entry name" value="Phosphatidylinositol 3-kinase Catalytic Subunit, Chain A, domain 1"/>
    <property type="match status" value="1"/>
</dbReference>
<name>A0A8H6M0X0_9AGAR</name>
<dbReference type="OrthoDB" id="428577at2759"/>
<accession>A0A8H6M0X0</accession>
<protein>
    <recommendedName>
        <fullName evidence="3">Ubiquitin-like domain-containing protein</fullName>
    </recommendedName>
</protein>
<proteinExistence type="predicted"/>